<dbReference type="InterPro" id="IPR036890">
    <property type="entry name" value="HATPase_C_sf"/>
</dbReference>
<keyword evidence="18" id="KW-1185">Reference proteome</keyword>
<dbReference type="Pfam" id="PF00512">
    <property type="entry name" value="HisKA"/>
    <property type="match status" value="1"/>
</dbReference>
<dbReference type="PROSITE" id="PS00108">
    <property type="entry name" value="PROTEIN_KINASE_ST"/>
    <property type="match status" value="1"/>
</dbReference>
<dbReference type="EMBL" id="GL890840">
    <property type="protein sequence ID" value="EGJ33944.1"/>
    <property type="molecule type" value="Genomic_DNA"/>
</dbReference>
<dbReference type="Pfam" id="PF00069">
    <property type="entry name" value="Pkinase"/>
    <property type="match status" value="1"/>
</dbReference>
<dbReference type="GO" id="GO:0005524">
    <property type="term" value="F:ATP binding"/>
    <property type="evidence" value="ECO:0007669"/>
    <property type="project" value="UniProtKB-KW"/>
</dbReference>
<dbReference type="InterPro" id="IPR003661">
    <property type="entry name" value="HisK_dim/P_dom"/>
</dbReference>
<feature type="domain" description="Protein kinase" evidence="14">
    <location>
        <begin position="11"/>
        <end position="288"/>
    </location>
</feature>
<gene>
    <name evidence="17" type="ORF">LYNGBM3L_20360</name>
</gene>
<dbReference type="PRINTS" id="PR00344">
    <property type="entry name" value="BCTRLSENSOR"/>
</dbReference>
<dbReference type="SUPFAM" id="SSF55781">
    <property type="entry name" value="GAF domain-like"/>
    <property type="match status" value="1"/>
</dbReference>
<dbReference type="Gene3D" id="1.10.510.10">
    <property type="entry name" value="Transferase(Phosphotransferase) domain 1"/>
    <property type="match status" value="1"/>
</dbReference>
<keyword evidence="4 13" id="KW-0597">Phosphoprotein</keyword>
<dbReference type="eggNOG" id="COG3899">
    <property type="taxonomic scope" value="Bacteria"/>
</dbReference>
<dbReference type="CDD" id="cd14014">
    <property type="entry name" value="STKc_PknB_like"/>
    <property type="match status" value="1"/>
</dbReference>
<dbReference type="InterPro" id="IPR036097">
    <property type="entry name" value="HisK_dim/P_sf"/>
</dbReference>
<dbReference type="PROSITE" id="PS50110">
    <property type="entry name" value="RESPONSE_REGULATORY"/>
    <property type="match status" value="1"/>
</dbReference>
<dbReference type="PANTHER" id="PTHR43642">
    <property type="entry name" value="HYBRID SIGNAL TRANSDUCTION HISTIDINE KINASE G"/>
    <property type="match status" value="1"/>
</dbReference>
<dbReference type="eggNOG" id="COG2205">
    <property type="taxonomic scope" value="Bacteria"/>
</dbReference>
<evidence type="ECO:0000256" key="7">
    <source>
        <dbReference type="ARBA" id="ARBA00022741"/>
    </source>
</evidence>
<dbReference type="Pfam" id="PF00072">
    <property type="entry name" value="Response_reg"/>
    <property type="match status" value="1"/>
</dbReference>
<dbReference type="InterPro" id="IPR001789">
    <property type="entry name" value="Sig_transdc_resp-reg_receiver"/>
</dbReference>
<dbReference type="CDD" id="cd16922">
    <property type="entry name" value="HATPase_EvgS-ArcB-TorS-like"/>
    <property type="match status" value="1"/>
</dbReference>
<name>F4XMN5_9CYAN</name>
<dbReference type="SUPFAM" id="SSF55874">
    <property type="entry name" value="ATPase domain of HSP90 chaperone/DNA topoisomerase II/histidine kinase"/>
    <property type="match status" value="1"/>
</dbReference>
<dbReference type="InterPro" id="IPR041664">
    <property type="entry name" value="AAA_16"/>
</dbReference>
<dbReference type="GO" id="GO:0016020">
    <property type="term" value="C:membrane"/>
    <property type="evidence" value="ECO:0007669"/>
    <property type="project" value="UniProtKB-SubCell"/>
</dbReference>
<evidence type="ECO:0000256" key="4">
    <source>
        <dbReference type="ARBA" id="ARBA00022553"/>
    </source>
</evidence>
<dbReference type="InterPro" id="IPR003594">
    <property type="entry name" value="HATPase_dom"/>
</dbReference>
<dbReference type="InterPro" id="IPR029016">
    <property type="entry name" value="GAF-like_dom_sf"/>
</dbReference>
<feature type="modified residue" description="4-aspartylphosphate" evidence="13">
    <location>
        <position position="1970"/>
    </location>
</feature>
<dbReference type="Pfam" id="PF02518">
    <property type="entry name" value="HATPase_c"/>
    <property type="match status" value="1"/>
</dbReference>
<dbReference type="PANTHER" id="PTHR43642:SF1">
    <property type="entry name" value="HYBRID SIGNAL TRANSDUCTION HISTIDINE KINASE G"/>
    <property type="match status" value="1"/>
</dbReference>
<feature type="domain" description="Response regulatory" evidence="16">
    <location>
        <begin position="1921"/>
        <end position="2037"/>
    </location>
</feature>
<keyword evidence="17" id="KW-0723">Serine/threonine-protein kinase</keyword>
<dbReference type="SUPFAM" id="SSF52172">
    <property type="entry name" value="CheY-like"/>
    <property type="match status" value="1"/>
</dbReference>
<dbReference type="RefSeq" id="WP_008180933.1">
    <property type="nucleotide sequence ID" value="NZ_GL890840.1"/>
</dbReference>
<dbReference type="GO" id="GO:0004674">
    <property type="term" value="F:protein serine/threonine kinase activity"/>
    <property type="evidence" value="ECO:0007669"/>
    <property type="project" value="UniProtKB-KW"/>
</dbReference>
<dbReference type="Gene3D" id="3.30.450.40">
    <property type="match status" value="1"/>
</dbReference>
<dbReference type="PROSITE" id="PS50011">
    <property type="entry name" value="PROTEIN_KINASE_DOM"/>
    <property type="match status" value="1"/>
</dbReference>
<dbReference type="EC" id="2.7.13.3" evidence="3"/>
<keyword evidence="7" id="KW-0547">Nucleotide-binding</keyword>
<dbReference type="InterPro" id="IPR011009">
    <property type="entry name" value="Kinase-like_dom_sf"/>
</dbReference>
<dbReference type="Gene3D" id="3.30.200.20">
    <property type="entry name" value="Phosphorylase Kinase, domain 1"/>
    <property type="match status" value="1"/>
</dbReference>
<dbReference type="InterPro" id="IPR008271">
    <property type="entry name" value="Ser/Thr_kinase_AS"/>
</dbReference>
<dbReference type="SUPFAM" id="SSF56112">
    <property type="entry name" value="Protein kinase-like (PK-like)"/>
    <property type="match status" value="1"/>
</dbReference>
<dbReference type="InterPro" id="IPR027417">
    <property type="entry name" value="P-loop_NTPase"/>
</dbReference>
<dbReference type="CDD" id="cd00082">
    <property type="entry name" value="HisKA"/>
    <property type="match status" value="1"/>
</dbReference>
<dbReference type="SMART" id="SM00220">
    <property type="entry name" value="S_TKc"/>
    <property type="match status" value="1"/>
</dbReference>
<evidence type="ECO:0000256" key="9">
    <source>
        <dbReference type="ARBA" id="ARBA00022840"/>
    </source>
</evidence>
<dbReference type="Pfam" id="PF13191">
    <property type="entry name" value="AAA_16"/>
    <property type="match status" value="1"/>
</dbReference>
<evidence type="ECO:0000259" key="15">
    <source>
        <dbReference type="PROSITE" id="PS50109"/>
    </source>
</evidence>
<keyword evidence="6" id="KW-0812">Transmembrane</keyword>
<comment type="catalytic activity">
    <reaction evidence="1">
        <text>ATP + protein L-histidine = ADP + protein N-phospho-L-histidine.</text>
        <dbReference type="EC" id="2.7.13.3"/>
    </reaction>
</comment>
<evidence type="ECO:0000259" key="16">
    <source>
        <dbReference type="PROSITE" id="PS50110"/>
    </source>
</evidence>
<protein>
    <recommendedName>
        <fullName evidence="3">histidine kinase</fullName>
        <ecNumber evidence="3">2.7.13.3</ecNumber>
    </recommendedName>
</protein>
<evidence type="ECO:0000256" key="5">
    <source>
        <dbReference type="ARBA" id="ARBA00022679"/>
    </source>
</evidence>
<dbReference type="SMART" id="SM00065">
    <property type="entry name" value="GAF"/>
    <property type="match status" value="1"/>
</dbReference>
<keyword evidence="5" id="KW-0808">Transferase</keyword>
<dbReference type="Gene3D" id="3.40.50.2300">
    <property type="match status" value="1"/>
</dbReference>
<dbReference type="HOGENOM" id="CLU_000445_34_2_3"/>
<dbReference type="SUPFAM" id="SSF47384">
    <property type="entry name" value="Homodimeric domain of signal transducing histidine kinase"/>
    <property type="match status" value="1"/>
</dbReference>
<dbReference type="Gene3D" id="1.10.287.130">
    <property type="match status" value="1"/>
</dbReference>
<dbReference type="PROSITE" id="PS50109">
    <property type="entry name" value="HIS_KIN"/>
    <property type="match status" value="1"/>
</dbReference>
<dbReference type="InterPro" id="IPR053159">
    <property type="entry name" value="Hybrid_Histidine_Kinase"/>
</dbReference>
<dbReference type="InterPro" id="IPR000719">
    <property type="entry name" value="Prot_kinase_dom"/>
</dbReference>
<evidence type="ECO:0000256" key="10">
    <source>
        <dbReference type="ARBA" id="ARBA00022989"/>
    </source>
</evidence>
<dbReference type="SMART" id="SM00387">
    <property type="entry name" value="HATPase_c"/>
    <property type="match status" value="1"/>
</dbReference>
<evidence type="ECO:0000256" key="3">
    <source>
        <dbReference type="ARBA" id="ARBA00012438"/>
    </source>
</evidence>
<dbReference type="InterPro" id="IPR005467">
    <property type="entry name" value="His_kinase_dom"/>
</dbReference>
<dbReference type="InterPro" id="IPR003018">
    <property type="entry name" value="GAF"/>
</dbReference>
<dbReference type="FunFam" id="1.10.287.130:FF:000004">
    <property type="entry name" value="Ethylene receptor 1"/>
    <property type="match status" value="1"/>
</dbReference>
<comment type="subcellular location">
    <subcellularLocation>
        <location evidence="2">Membrane</location>
    </subcellularLocation>
</comment>
<sequence length="2129" mass="238679">MNTTAPNIKGYCITDLVYHGSRTLVYRGTRNSDHTPVVLKLLNNPYPSFQELVQFRNQYTIAKNLDHPGIIQIYSLESYHNTLVLVMEDFGGISLEEYTTDSLHQRRITDQLEHPGMIREQSLQEFLHIAIQIASILDELYRHRVIHKDIKPRNILINPTTSQVKFIDFSIASLLPKESQILTSPNCLEGTLAYLSPEQTGRMNRGIDYRSDFYATGVTFYKLLTTELPFSTTDPMELVHCHIAKQPLAPHQLNPAIPPLLSQIISKLMAKNAEDRYQSALGLKYDLEQCSYHLQRFGAIADIKLGSRDICDRVAAPRSDRFVIPEKLYGRQAEVNTLLVAFELVSEGSTEMILVAGFSGIGKTAVVNEVQKPIVRQRGYFIQGKFDQFQRNIPFSAIVQALRDLMEQLLTETDSQLMQWKAQILSALGENGQVMVDLIPELEGIIGKQPPAPELSGTAAQNRFNLLFSKFIQVFTTKEHPLVIFLDDWQWADSASLKLLQVLMAETNTSYLLLIGAYRDNEVNPTHPLMLTLSEMANVGVSLNTITLDPLSKSDLNHLIADTLTCGIELAEPLTELVAQKTKGNPFFATQFLKSLHHDRLITFNFDQGYWQCDIAQIRPLALTDDVVEFMALQLQKLPKETQDVLKVAACIGHQFDLDTLAIIHDKSPIDTANYLWKSLQEGLVLPTTEIYKFFTVNSNSPSSTEAKLSQSAISNQQSAISNQQSAISNQQSAISNQQSAISNQQSAISNQQSAISNQQLATLREHQSPTYKFLHDRVQQAAYFLIPEDQKQLTHLTIGQLLLKNIPTAKREEKIFDIVNQLNYGVELITDQAQRDELAQLNRIAGEKAKAATAYGAALRYLTVGLELLGENSWQRQYDLSLALSQAAAEVAYLNTDFEQMEQMVQVVLAQGKTLLDKITAYEVSIEAYKAQSHGEQAITTGLQVLKLLGIELPQQPSPEEIGLALHQTQSGLEGKEIEDLIDLPVMTAPEKLAAMSILWRLMPVAYRTNPLLFPLVVLKQVNLSLQNGNCPLSAVSYAGYAVILWQLCGDMDGNNRFGQLALKLLARFNAKQLKSGVMLLVNFGTKPWKVHLKETLTPLLEAYSVGVETGDFDQSAFCAMFYLEHSFWLGKELAELDQTCAKYYQGIDQLKQEMPRQFTAITWQLVLNLLGQAENYCCLRGEVYDEQIMLPLHQEFNNLRAIYTLHLNKLFLCYLFQDYRQAWQHAIITENYLDGAPAVFVFAVFYWYDSLTRLALYPQQNHAQQKQSLDKIAHNQDKIKKWADHAPMNYLHKFYLVEAERYRVLGQKLEAMEYYERAIAGAKENQYIQEEALANELAAKFYLEWGFETIAQAYLSCAYYGYSRWGALAKVEDLEIRYPQFLSSILTEKTINISTGETITNLTTQGVNTTTTNGSTTFDLATVIKASQALSGQIQLDQLLSTLMQVVMENAGADKCALILVKGDRLVIEAMETSNQLAFVESMPVEESPDIPQSAINYVKRKSETLVINDITVETILAADPYFISQQPRSLMCTPIIHQGKLIGLLYLENNLTTGAFTSDRLEVLNLLTSQAAIYLENAQLYSNLEEKVAERTAELAQAKQAADAVNQAKSEFLSNMSHELHTPLNGILGYSQILKQDGYLGTRQIDGLSIIEESGNHLLTLINDILDLSKIEARKIELYPSDLHFPTFIESVVGIIRMRALEKDILFKYDPVGNLPNGIQADEKRLRQILINLLGNAVKFTDHGQVTLRVSLQPFSDELTSLQTAASPLNHPILGDFNSISPTGALSVGELNSPRVAPQNCGARGAKLAVIEQQQTTSVIRFEVIDSGVGMSPEQLETIFQPFEQVGDTQRRSARTGLGLAISKQLVELMGGQLMVTSEFGKGSTFWFEIPFTVVKTVTKAQPEIVGKIKGYKGKRCQILVVDGQLENRLVLLNMLAPIGFDIVTAEDGEQAVYMAAELHPDLILTDLVMPVKTGFEAVNEIRQIPEIKDIPIIAVSASFLDMDHNKSKIIGCQAFLSKPIDQNKLFALLEQYLPIEWVYEPIDDMGLSKNGTISSQTAAIIPPPPEEMEVLYELAMLGSMRKIRDRAMFIEHLHENYRPFANKLKDLADGFQEQAILTLVESYIN</sequence>
<dbReference type="Pfam" id="PF01590">
    <property type="entry name" value="GAF"/>
    <property type="match status" value="1"/>
</dbReference>
<dbReference type="SMART" id="SM00448">
    <property type="entry name" value="REC"/>
    <property type="match status" value="1"/>
</dbReference>
<evidence type="ECO:0000313" key="17">
    <source>
        <dbReference type="EMBL" id="EGJ33944.1"/>
    </source>
</evidence>
<organism evidence="17 18">
    <name type="scientific">Moorena producens 3L</name>
    <dbReference type="NCBI Taxonomy" id="489825"/>
    <lineage>
        <taxon>Bacteria</taxon>
        <taxon>Bacillati</taxon>
        <taxon>Cyanobacteriota</taxon>
        <taxon>Cyanophyceae</taxon>
        <taxon>Coleofasciculales</taxon>
        <taxon>Coleofasciculaceae</taxon>
        <taxon>Moorena</taxon>
    </lineage>
</organism>
<dbReference type="InterPro" id="IPR011006">
    <property type="entry name" value="CheY-like_superfamily"/>
</dbReference>
<dbReference type="Proteomes" id="UP000003959">
    <property type="component" value="Unassembled WGS sequence"/>
</dbReference>
<dbReference type="SUPFAM" id="SSF52540">
    <property type="entry name" value="P-loop containing nucleoside triphosphate hydrolases"/>
    <property type="match status" value="1"/>
</dbReference>
<feature type="domain" description="Histidine kinase" evidence="15">
    <location>
        <begin position="1618"/>
        <end position="1897"/>
    </location>
</feature>
<evidence type="ECO:0000259" key="14">
    <source>
        <dbReference type="PROSITE" id="PS50011"/>
    </source>
</evidence>
<evidence type="ECO:0000256" key="1">
    <source>
        <dbReference type="ARBA" id="ARBA00000085"/>
    </source>
</evidence>
<accession>F4XMN5</accession>
<dbReference type="OrthoDB" id="9801841at2"/>
<dbReference type="InterPro" id="IPR004358">
    <property type="entry name" value="Sig_transdc_His_kin-like_C"/>
</dbReference>
<evidence type="ECO:0000256" key="12">
    <source>
        <dbReference type="ARBA" id="ARBA00023136"/>
    </source>
</evidence>
<dbReference type="Gene3D" id="3.30.565.10">
    <property type="entry name" value="Histidine kinase-like ATPase, C-terminal domain"/>
    <property type="match status" value="1"/>
</dbReference>
<keyword evidence="8 17" id="KW-0418">Kinase</keyword>
<proteinExistence type="predicted"/>
<evidence type="ECO:0000256" key="11">
    <source>
        <dbReference type="ARBA" id="ARBA00023012"/>
    </source>
</evidence>
<keyword evidence="10" id="KW-1133">Transmembrane helix</keyword>
<dbReference type="SMART" id="SM00388">
    <property type="entry name" value="HisKA"/>
    <property type="match status" value="1"/>
</dbReference>
<dbReference type="GO" id="GO:0000155">
    <property type="term" value="F:phosphorelay sensor kinase activity"/>
    <property type="evidence" value="ECO:0007669"/>
    <property type="project" value="InterPro"/>
</dbReference>
<evidence type="ECO:0000256" key="8">
    <source>
        <dbReference type="ARBA" id="ARBA00022777"/>
    </source>
</evidence>
<keyword evidence="12" id="KW-0472">Membrane</keyword>
<evidence type="ECO:0000313" key="18">
    <source>
        <dbReference type="Proteomes" id="UP000003959"/>
    </source>
</evidence>
<reference evidence="18" key="1">
    <citation type="journal article" date="2011" name="Proc. Natl. Acad. Sci. U.S.A.">
        <title>Genomic insights into the physiology and ecology of the marine filamentous cyanobacterium Lyngbya majuscula.</title>
        <authorList>
            <person name="Jones A.C."/>
            <person name="Monroe E.A."/>
            <person name="Podell S."/>
            <person name="Hess W.R."/>
            <person name="Klages S."/>
            <person name="Esquenazi E."/>
            <person name="Niessen S."/>
            <person name="Hoover H."/>
            <person name="Rothmann M."/>
            <person name="Lasken R.S."/>
            <person name="Yates J.R.III."/>
            <person name="Reinhardt R."/>
            <person name="Kube M."/>
            <person name="Burkart M.D."/>
            <person name="Allen E.E."/>
            <person name="Dorrestein P.C."/>
            <person name="Gerwick W.H."/>
            <person name="Gerwick L."/>
        </authorList>
    </citation>
    <scope>NUCLEOTIDE SEQUENCE [LARGE SCALE GENOMIC DNA]</scope>
    <source>
        <strain evidence="18">3L</strain>
    </source>
</reference>
<keyword evidence="11" id="KW-0902">Two-component regulatory system</keyword>
<dbReference type="Gene3D" id="3.40.50.300">
    <property type="entry name" value="P-loop containing nucleotide triphosphate hydrolases"/>
    <property type="match status" value="1"/>
</dbReference>
<evidence type="ECO:0000256" key="2">
    <source>
        <dbReference type="ARBA" id="ARBA00004370"/>
    </source>
</evidence>
<evidence type="ECO:0000256" key="6">
    <source>
        <dbReference type="ARBA" id="ARBA00022692"/>
    </source>
</evidence>
<dbReference type="eggNOG" id="COG0515">
    <property type="taxonomic scope" value="Bacteria"/>
</dbReference>
<dbReference type="CDD" id="cd17546">
    <property type="entry name" value="REC_hyHK_CKI1_RcsC-like"/>
    <property type="match status" value="1"/>
</dbReference>
<evidence type="ECO:0000256" key="13">
    <source>
        <dbReference type="PROSITE-ProRule" id="PRU00169"/>
    </source>
</evidence>
<keyword evidence="9" id="KW-0067">ATP-binding</keyword>